<reference evidence="1" key="1">
    <citation type="journal article" date="2022" name="Int. J. Syst. Evol. Microbiol.">
        <title>Pseudomonas aegrilactucae sp. nov. and Pseudomonas morbosilactucae sp. nov., pathogens causing bacterial rot of lettuce in Japan.</title>
        <authorList>
            <person name="Sawada H."/>
            <person name="Fujikawa T."/>
            <person name="Satou M."/>
        </authorList>
    </citation>
    <scope>NUCLEOTIDE SEQUENCE</scope>
    <source>
        <strain evidence="1">0166_1</strain>
    </source>
</reference>
<sequence>MPVDDADLIGPRDTAYRLDLTPAQLKVTWTALKTFFDGLGHDEHDVRAVIGEVLEKLPSEHDIRAIDLDLERRRAR</sequence>
<dbReference type="RefSeq" id="WP_259311821.1">
    <property type="nucleotide sequence ID" value="NZ_CP087164.1"/>
</dbReference>
<keyword evidence="2" id="KW-1185">Reference proteome</keyword>
<evidence type="ECO:0000313" key="2">
    <source>
        <dbReference type="Proteomes" id="UP001162834"/>
    </source>
</evidence>
<accession>A0A9E6Y192</accession>
<evidence type="ECO:0000313" key="1">
    <source>
        <dbReference type="EMBL" id="UGS37777.1"/>
    </source>
</evidence>
<name>A0A9E6Y192_9ACTN</name>
<dbReference type="EMBL" id="CP087164">
    <property type="protein sequence ID" value="UGS37777.1"/>
    <property type="molecule type" value="Genomic_DNA"/>
</dbReference>
<proteinExistence type="predicted"/>
<gene>
    <name evidence="1" type="ORF">DSM104329_04198</name>
</gene>
<organism evidence="1 2">
    <name type="scientific">Capillimicrobium parvum</name>
    <dbReference type="NCBI Taxonomy" id="2884022"/>
    <lineage>
        <taxon>Bacteria</taxon>
        <taxon>Bacillati</taxon>
        <taxon>Actinomycetota</taxon>
        <taxon>Thermoleophilia</taxon>
        <taxon>Solirubrobacterales</taxon>
        <taxon>Capillimicrobiaceae</taxon>
        <taxon>Capillimicrobium</taxon>
    </lineage>
</organism>
<dbReference type="KEGG" id="sbae:DSM104329_04198"/>
<protein>
    <submittedName>
        <fullName evidence="1">Uncharacterized protein</fullName>
    </submittedName>
</protein>
<dbReference type="Proteomes" id="UP001162834">
    <property type="component" value="Chromosome"/>
</dbReference>
<dbReference type="AlphaFoldDB" id="A0A9E6Y192"/>